<evidence type="ECO:0000256" key="8">
    <source>
        <dbReference type="ARBA" id="ARBA00022679"/>
    </source>
</evidence>
<evidence type="ECO:0000256" key="3">
    <source>
        <dbReference type="ARBA" id="ARBA00006915"/>
    </source>
</evidence>
<feature type="domain" description="Pyrimidine nucleoside phosphorylase C-terminal" evidence="11">
    <location>
        <begin position="344"/>
        <end position="418"/>
    </location>
</feature>
<dbReference type="PANTHER" id="PTHR10515">
    <property type="entry name" value="THYMIDINE PHOSPHORYLASE"/>
    <property type="match status" value="1"/>
</dbReference>
<evidence type="ECO:0000256" key="10">
    <source>
        <dbReference type="ARBA" id="ARBA00048525"/>
    </source>
</evidence>
<comment type="caution">
    <text evidence="12">The sequence shown here is derived from an EMBL/GenBank/DDBJ whole genome shotgun (WGS) entry which is preliminary data.</text>
</comment>
<dbReference type="InterPro" id="IPR036320">
    <property type="entry name" value="Glycosyl_Trfase_fam3_N_dom_sf"/>
</dbReference>
<comment type="function">
    <text evidence="2">Catalyzes phosphorolysis of the pyrimidine nucleosides uridine, thymidine and 2'-deoxyuridine with the formation of the corresponding pyrimidine base and ribose-1-phosphate.</text>
</comment>
<name>A0A9D2Q630_9FIRM</name>
<comment type="subunit">
    <text evidence="4">Homodimer.</text>
</comment>
<dbReference type="InterPro" id="IPR018090">
    <property type="entry name" value="Pyrmidine_PPas_bac/euk"/>
</dbReference>
<reference evidence="12" key="2">
    <citation type="submission" date="2021-04" db="EMBL/GenBank/DDBJ databases">
        <authorList>
            <person name="Gilroy R."/>
        </authorList>
    </citation>
    <scope>NUCLEOTIDE SEQUENCE</scope>
    <source>
        <strain evidence="12">5933</strain>
    </source>
</reference>
<dbReference type="EMBL" id="DWWA01000023">
    <property type="protein sequence ID" value="HJC72095.1"/>
    <property type="molecule type" value="Genomic_DNA"/>
</dbReference>
<dbReference type="PIRSF" id="PIRSF000478">
    <property type="entry name" value="TP_PyNP"/>
    <property type="match status" value="1"/>
</dbReference>
<evidence type="ECO:0000313" key="13">
    <source>
        <dbReference type="Proteomes" id="UP000823918"/>
    </source>
</evidence>
<dbReference type="GO" id="GO:0006206">
    <property type="term" value="P:pyrimidine nucleobase metabolic process"/>
    <property type="evidence" value="ECO:0007669"/>
    <property type="project" value="InterPro"/>
</dbReference>
<dbReference type="Gene3D" id="3.40.1030.10">
    <property type="entry name" value="Nucleoside phosphorylase/phosphoribosyltransferase catalytic domain"/>
    <property type="match status" value="1"/>
</dbReference>
<dbReference type="GO" id="GO:0006213">
    <property type="term" value="P:pyrimidine nucleoside metabolic process"/>
    <property type="evidence" value="ECO:0007669"/>
    <property type="project" value="InterPro"/>
</dbReference>
<dbReference type="Gene3D" id="3.90.1170.30">
    <property type="entry name" value="Pyrimidine nucleoside phosphorylase-like, C-terminal domain"/>
    <property type="match status" value="1"/>
</dbReference>
<evidence type="ECO:0000256" key="1">
    <source>
        <dbReference type="ARBA" id="ARBA00001066"/>
    </source>
</evidence>
<organism evidence="12 13">
    <name type="scientific">Candidatus Ruthenibacterium merdavium</name>
    <dbReference type="NCBI Taxonomy" id="2838752"/>
    <lineage>
        <taxon>Bacteria</taxon>
        <taxon>Bacillati</taxon>
        <taxon>Bacillota</taxon>
        <taxon>Clostridia</taxon>
        <taxon>Eubacteriales</taxon>
        <taxon>Oscillospiraceae</taxon>
        <taxon>Ruthenibacterium</taxon>
    </lineage>
</organism>
<dbReference type="Gene3D" id="1.20.970.10">
    <property type="entry name" value="Transferase, Pyrimidine Nucleoside Phosphorylase, Chain C"/>
    <property type="match status" value="1"/>
</dbReference>
<comment type="similarity">
    <text evidence="3">Belongs to the thymidine/pyrimidine-nucleoside phosphorylase family.</text>
</comment>
<sequence>MRMVDLIAKKRDGQELTGKEIEWLVQGYTQGTIPDYQMSAWMMAVYLKGMTAQETAFLTAAMAKSGKELDLSAISGVKVDKHSTGGVGDKTTLIVGPIAAACGLCVAKMSGRGLGHTGGTLDKLESIPGLCVTMTQEQFLRQVNEIGLAVMGQSEHIAPADKKMYALRDVTATVSCIPLIASSIMSKKLAAGADCILLDVKVGSGAFMKTQREAEQLARCMVEIGRAHGKQTAALMTNMDVPLGACIGNSLEVEEAVDTLLGKGPADLTHECLMLSARLLMLAGKGSLTECLQQAKSALESGKAFEKFLQMIRAQGGSTAHIEQGEPFLKAAHCIVVRSPKTGYLTHMDAEKIGLAAMLLGAGRETKESVIDHAAGIRLLKKTGQYAEKGEVLAKFYLNDISKQETAQETYLQALCFADHPPVLSPSILGYVNPQGEIELPE</sequence>
<dbReference type="InterPro" id="IPR035902">
    <property type="entry name" value="Nuc_phospho_transferase"/>
</dbReference>
<proteinExistence type="inferred from homology"/>
<dbReference type="Pfam" id="PF02885">
    <property type="entry name" value="Glycos_trans_3N"/>
    <property type="match status" value="1"/>
</dbReference>
<dbReference type="Pfam" id="PF00591">
    <property type="entry name" value="Glycos_transf_3"/>
    <property type="match status" value="1"/>
</dbReference>
<evidence type="ECO:0000256" key="9">
    <source>
        <dbReference type="ARBA" id="ARBA00048453"/>
    </source>
</evidence>
<dbReference type="InterPro" id="IPR000312">
    <property type="entry name" value="Glycosyl_Trfase_fam3"/>
</dbReference>
<dbReference type="NCBIfam" id="TIGR02644">
    <property type="entry name" value="Y_phosphoryl"/>
    <property type="match status" value="1"/>
</dbReference>
<dbReference type="AlphaFoldDB" id="A0A9D2Q630"/>
<dbReference type="Proteomes" id="UP000823918">
    <property type="component" value="Unassembled WGS sequence"/>
</dbReference>
<dbReference type="SMART" id="SM00941">
    <property type="entry name" value="PYNP_C"/>
    <property type="match status" value="1"/>
</dbReference>
<dbReference type="NCBIfam" id="NF004490">
    <property type="entry name" value="PRK05820.1"/>
    <property type="match status" value="1"/>
</dbReference>
<protein>
    <recommendedName>
        <fullName evidence="6">Pyrimidine-nucleoside phosphorylase</fullName>
        <ecNumber evidence="5">2.4.2.2</ecNumber>
    </recommendedName>
</protein>
<evidence type="ECO:0000256" key="4">
    <source>
        <dbReference type="ARBA" id="ARBA00011738"/>
    </source>
</evidence>
<dbReference type="EC" id="2.4.2.2" evidence="5"/>
<dbReference type="FunFam" id="3.40.1030.10:FF:000003">
    <property type="entry name" value="Pyrimidine-nucleoside phosphorylase"/>
    <property type="match status" value="1"/>
</dbReference>
<dbReference type="SUPFAM" id="SSF54680">
    <property type="entry name" value="Pyrimidine nucleoside phosphorylase C-terminal domain"/>
    <property type="match status" value="1"/>
</dbReference>
<dbReference type="GO" id="GO:0009032">
    <property type="term" value="F:thymidine phosphorylase activity"/>
    <property type="evidence" value="ECO:0007669"/>
    <property type="project" value="TreeGrafter"/>
</dbReference>
<dbReference type="GO" id="GO:0005829">
    <property type="term" value="C:cytosol"/>
    <property type="evidence" value="ECO:0007669"/>
    <property type="project" value="TreeGrafter"/>
</dbReference>
<gene>
    <name evidence="12" type="ORF">H9698_04785</name>
</gene>
<comment type="catalytic activity">
    <reaction evidence="10">
        <text>thymidine + phosphate = 2-deoxy-alpha-D-ribose 1-phosphate + thymine</text>
        <dbReference type="Rhea" id="RHEA:16037"/>
        <dbReference type="ChEBI" id="CHEBI:17748"/>
        <dbReference type="ChEBI" id="CHEBI:17821"/>
        <dbReference type="ChEBI" id="CHEBI:43474"/>
        <dbReference type="ChEBI" id="CHEBI:57259"/>
        <dbReference type="EC" id="2.4.2.2"/>
    </reaction>
</comment>
<evidence type="ECO:0000259" key="11">
    <source>
        <dbReference type="SMART" id="SM00941"/>
    </source>
</evidence>
<evidence type="ECO:0000256" key="2">
    <source>
        <dbReference type="ARBA" id="ARBA00003877"/>
    </source>
</evidence>
<dbReference type="InterPro" id="IPR017872">
    <property type="entry name" value="Pyrmidine_PPase_CS"/>
</dbReference>
<dbReference type="SUPFAM" id="SSF52418">
    <property type="entry name" value="Nucleoside phosphorylase/phosphoribosyltransferase catalytic domain"/>
    <property type="match status" value="1"/>
</dbReference>
<dbReference type="Pfam" id="PF07831">
    <property type="entry name" value="PYNP_C"/>
    <property type="match status" value="1"/>
</dbReference>
<evidence type="ECO:0000313" key="12">
    <source>
        <dbReference type="EMBL" id="HJC72095.1"/>
    </source>
</evidence>
<evidence type="ECO:0000256" key="5">
    <source>
        <dbReference type="ARBA" id="ARBA00011889"/>
    </source>
</evidence>
<evidence type="ECO:0000256" key="7">
    <source>
        <dbReference type="ARBA" id="ARBA00022676"/>
    </source>
</evidence>
<dbReference type="GO" id="GO:0004645">
    <property type="term" value="F:1,4-alpha-oligoglucan phosphorylase activity"/>
    <property type="evidence" value="ECO:0007669"/>
    <property type="project" value="InterPro"/>
</dbReference>
<evidence type="ECO:0000256" key="6">
    <source>
        <dbReference type="ARBA" id="ARBA00014680"/>
    </source>
</evidence>
<dbReference type="PROSITE" id="PS00647">
    <property type="entry name" value="THYMID_PHOSPHORYLASE"/>
    <property type="match status" value="1"/>
</dbReference>
<dbReference type="InterPro" id="IPR036566">
    <property type="entry name" value="PYNP-like_C_sf"/>
</dbReference>
<dbReference type="InterPro" id="IPR017459">
    <property type="entry name" value="Glycosyl_Trfase_fam3_N_dom"/>
</dbReference>
<dbReference type="NCBIfam" id="NF004747">
    <property type="entry name" value="PRK06078.1"/>
    <property type="match status" value="1"/>
</dbReference>
<dbReference type="PANTHER" id="PTHR10515:SF0">
    <property type="entry name" value="THYMIDINE PHOSPHORYLASE"/>
    <property type="match status" value="1"/>
</dbReference>
<dbReference type="InterPro" id="IPR013102">
    <property type="entry name" value="PYNP_C"/>
</dbReference>
<keyword evidence="8 12" id="KW-0808">Transferase</keyword>
<keyword evidence="7 12" id="KW-0328">Glycosyltransferase</keyword>
<dbReference type="SUPFAM" id="SSF47648">
    <property type="entry name" value="Nucleoside phosphorylase/phosphoribosyltransferase N-terminal domain"/>
    <property type="match status" value="1"/>
</dbReference>
<accession>A0A9D2Q630</accession>
<comment type="catalytic activity">
    <reaction evidence="9">
        <text>uridine + phosphate = alpha-D-ribose 1-phosphate + uracil</text>
        <dbReference type="Rhea" id="RHEA:24388"/>
        <dbReference type="ChEBI" id="CHEBI:16704"/>
        <dbReference type="ChEBI" id="CHEBI:17568"/>
        <dbReference type="ChEBI" id="CHEBI:43474"/>
        <dbReference type="ChEBI" id="CHEBI:57720"/>
        <dbReference type="EC" id="2.4.2.2"/>
    </reaction>
</comment>
<reference evidence="12" key="1">
    <citation type="journal article" date="2021" name="PeerJ">
        <title>Extensive microbial diversity within the chicken gut microbiome revealed by metagenomics and culture.</title>
        <authorList>
            <person name="Gilroy R."/>
            <person name="Ravi A."/>
            <person name="Getino M."/>
            <person name="Pursley I."/>
            <person name="Horton D.L."/>
            <person name="Alikhan N.F."/>
            <person name="Baker D."/>
            <person name="Gharbi K."/>
            <person name="Hall N."/>
            <person name="Watson M."/>
            <person name="Adriaenssens E.M."/>
            <person name="Foster-Nyarko E."/>
            <person name="Jarju S."/>
            <person name="Secka A."/>
            <person name="Antonio M."/>
            <person name="Oren A."/>
            <person name="Chaudhuri R.R."/>
            <person name="La Ragione R."/>
            <person name="Hildebrand F."/>
            <person name="Pallen M.J."/>
        </authorList>
    </citation>
    <scope>NUCLEOTIDE SEQUENCE</scope>
    <source>
        <strain evidence="12">5933</strain>
    </source>
</reference>
<comment type="catalytic activity">
    <reaction evidence="1">
        <text>2'-deoxyuridine + phosphate = 2-deoxy-alpha-D-ribose 1-phosphate + uracil</text>
        <dbReference type="Rhea" id="RHEA:22824"/>
        <dbReference type="ChEBI" id="CHEBI:16450"/>
        <dbReference type="ChEBI" id="CHEBI:17568"/>
        <dbReference type="ChEBI" id="CHEBI:43474"/>
        <dbReference type="ChEBI" id="CHEBI:57259"/>
        <dbReference type="EC" id="2.4.2.2"/>
    </reaction>
</comment>
<dbReference type="InterPro" id="IPR000053">
    <property type="entry name" value="Thymidine/pyrmidine_PPase"/>
</dbReference>